<gene>
    <name evidence="2" type="ORF">SEMRO_1458_G274450.1</name>
</gene>
<feature type="compositionally biased region" description="Acidic residues" evidence="1">
    <location>
        <begin position="155"/>
        <end position="164"/>
    </location>
</feature>
<accession>A0A9N8HT28</accession>
<feature type="compositionally biased region" description="Basic and acidic residues" evidence="1">
    <location>
        <begin position="421"/>
        <end position="430"/>
    </location>
</feature>
<feature type="region of interest" description="Disordered" evidence="1">
    <location>
        <begin position="360"/>
        <end position="479"/>
    </location>
</feature>
<feature type="compositionally biased region" description="Basic residues" evidence="1">
    <location>
        <begin position="103"/>
        <end position="118"/>
    </location>
</feature>
<protein>
    <submittedName>
        <fullName evidence="2">Uncharacterized protein</fullName>
    </submittedName>
</protein>
<reference evidence="2" key="1">
    <citation type="submission" date="2020-06" db="EMBL/GenBank/DDBJ databases">
        <authorList>
            <consortium name="Plant Systems Biology data submission"/>
        </authorList>
    </citation>
    <scope>NUCLEOTIDE SEQUENCE</scope>
    <source>
        <strain evidence="2">D6</strain>
    </source>
</reference>
<evidence type="ECO:0000256" key="1">
    <source>
        <dbReference type="SAM" id="MobiDB-lite"/>
    </source>
</evidence>
<feature type="compositionally biased region" description="Pro residues" evidence="1">
    <location>
        <begin position="9"/>
        <end position="22"/>
    </location>
</feature>
<feature type="compositionally biased region" description="Acidic residues" evidence="1">
    <location>
        <begin position="508"/>
        <end position="518"/>
    </location>
</feature>
<feature type="region of interest" description="Disordered" evidence="1">
    <location>
        <begin position="86"/>
        <end position="343"/>
    </location>
</feature>
<feature type="region of interest" description="Disordered" evidence="1">
    <location>
        <begin position="508"/>
        <end position="565"/>
    </location>
</feature>
<organism evidence="2 3">
    <name type="scientific">Seminavis robusta</name>
    <dbReference type="NCBI Taxonomy" id="568900"/>
    <lineage>
        <taxon>Eukaryota</taxon>
        <taxon>Sar</taxon>
        <taxon>Stramenopiles</taxon>
        <taxon>Ochrophyta</taxon>
        <taxon>Bacillariophyta</taxon>
        <taxon>Bacillariophyceae</taxon>
        <taxon>Bacillariophycidae</taxon>
        <taxon>Naviculales</taxon>
        <taxon>Naviculaceae</taxon>
        <taxon>Seminavis</taxon>
    </lineage>
</organism>
<dbReference type="AlphaFoldDB" id="A0A9N8HT28"/>
<dbReference type="EMBL" id="CAICTM010001456">
    <property type="protein sequence ID" value="CAB9523810.1"/>
    <property type="molecule type" value="Genomic_DNA"/>
</dbReference>
<comment type="caution">
    <text evidence="2">The sequence shown here is derived from an EMBL/GenBank/DDBJ whole genome shotgun (WGS) entry which is preliminary data.</text>
</comment>
<feature type="compositionally biased region" description="Basic and acidic residues" evidence="1">
    <location>
        <begin position="249"/>
        <end position="262"/>
    </location>
</feature>
<evidence type="ECO:0000313" key="3">
    <source>
        <dbReference type="Proteomes" id="UP001153069"/>
    </source>
</evidence>
<keyword evidence="3" id="KW-1185">Reference proteome</keyword>
<feature type="compositionally biased region" description="Low complexity" evidence="1">
    <location>
        <begin position="91"/>
        <end position="102"/>
    </location>
</feature>
<evidence type="ECO:0000313" key="2">
    <source>
        <dbReference type="EMBL" id="CAB9523810.1"/>
    </source>
</evidence>
<feature type="compositionally biased region" description="Basic and acidic residues" evidence="1">
    <location>
        <begin position="207"/>
        <end position="226"/>
    </location>
</feature>
<sequence>MQNTGTPMPGAPMPGVPMPGVPMPHGAPMGFQAPMQDASIHTDVLSFDAMLGTGGNSNNNQNHSAGSSAANLAHSGLVVVDPNQPVHRVSSRGSLSRSSSKSGSRRSSRHSSRSRSGSRSRSNSRSSTKQRKSSKHNRGEPEQPQKPPTLMPMPTDDDVEDVEDFFASLTVSTKPAVLSSSSKDKKKQRTKKSSQKDERKSRSKSSKSKESSSSKSKSKENHDKSLRSSRRRGSGGTLERRGSGAPLDKPLERQESSRRRGIEAAADTLANPNRRRLSISNKDTPMMDCSSANQSHQSTAHRSLPGRTPEPKGRRTSIAQRRASMTDRRTSRKHAAAEQLAAEETEAELAAALAEAALTPTSRRSVRGKHRLNRNGSIEGARRSSSIRIKNNSKRQLLVDDQKTSNKTLSTETSGSSSEQQHQDTSDNNHHAHTKLAPSRRDRNKVTTARSRIRRYASERTMESRKSAMTKGSLRRGLGRCKSEPTEALHDIMFVDIDDCTVIADIYDDNDDDDDDEGVSPSPKSVRQLQAKAKKMQQTHQAAKAAKNSLLLKSNKPTSARNIMK</sequence>
<feature type="compositionally biased region" description="Low complexity" evidence="1">
    <location>
        <begin position="410"/>
        <end position="420"/>
    </location>
</feature>
<feature type="compositionally biased region" description="Basic residues" evidence="1">
    <location>
        <begin position="364"/>
        <end position="373"/>
    </location>
</feature>
<dbReference type="Proteomes" id="UP001153069">
    <property type="component" value="Unassembled WGS sequence"/>
</dbReference>
<feature type="compositionally biased region" description="Basic residues" evidence="1">
    <location>
        <begin position="184"/>
        <end position="193"/>
    </location>
</feature>
<name>A0A9N8HT28_9STRA</name>
<proteinExistence type="predicted"/>
<feature type="region of interest" description="Disordered" evidence="1">
    <location>
        <begin position="1"/>
        <end position="25"/>
    </location>
</feature>
<feature type="compositionally biased region" description="Low complexity" evidence="1">
    <location>
        <begin position="542"/>
        <end position="556"/>
    </location>
</feature>
<feature type="compositionally biased region" description="Polar residues" evidence="1">
    <location>
        <begin position="290"/>
        <end position="301"/>
    </location>
</feature>
<feature type="compositionally biased region" description="Basic and acidic residues" evidence="1">
    <location>
        <begin position="456"/>
        <end position="466"/>
    </location>
</feature>